<name>A0A1F5TPK6_9BACT</name>
<protein>
    <recommendedName>
        <fullName evidence="4 5">Small ribosomal subunit protein uS2</fullName>
    </recommendedName>
</protein>
<dbReference type="InterPro" id="IPR005706">
    <property type="entry name" value="Ribosomal_uS2_bac/mit/plastid"/>
</dbReference>
<comment type="similarity">
    <text evidence="1 5 6">Belongs to the universal ribosomal protein uS2 family.</text>
</comment>
<dbReference type="NCBIfam" id="TIGR01011">
    <property type="entry name" value="rpsB_bact"/>
    <property type="match status" value="1"/>
</dbReference>
<keyword evidence="2 5" id="KW-0689">Ribosomal protein</keyword>
<dbReference type="HAMAP" id="MF_00291_B">
    <property type="entry name" value="Ribosomal_uS2_B"/>
    <property type="match status" value="1"/>
</dbReference>
<dbReference type="SUPFAM" id="SSF52313">
    <property type="entry name" value="Ribosomal protein S2"/>
    <property type="match status" value="1"/>
</dbReference>
<evidence type="ECO:0000256" key="6">
    <source>
        <dbReference type="RuleBase" id="RU003631"/>
    </source>
</evidence>
<evidence type="ECO:0000313" key="8">
    <source>
        <dbReference type="Proteomes" id="UP000177579"/>
    </source>
</evidence>
<dbReference type="Gene3D" id="3.40.50.10490">
    <property type="entry name" value="Glucose-6-phosphate isomerase like protein, domain 1"/>
    <property type="match status" value="1"/>
</dbReference>
<dbReference type="InterPro" id="IPR018130">
    <property type="entry name" value="Ribosomal_uS2_CS"/>
</dbReference>
<dbReference type="GO" id="GO:0022627">
    <property type="term" value="C:cytosolic small ribosomal subunit"/>
    <property type="evidence" value="ECO:0007669"/>
    <property type="project" value="TreeGrafter"/>
</dbReference>
<comment type="caution">
    <text evidence="7">The sequence shown here is derived from an EMBL/GenBank/DDBJ whole genome shotgun (WGS) entry which is preliminary data.</text>
</comment>
<organism evidence="7 8">
    <name type="scientific">Candidatus Falkowbacteria bacterium RIFOXYD2_FULL_34_120</name>
    <dbReference type="NCBI Taxonomy" id="1798007"/>
    <lineage>
        <taxon>Bacteria</taxon>
        <taxon>Candidatus Falkowiibacteriota</taxon>
    </lineage>
</organism>
<dbReference type="EMBL" id="MFGO01000018">
    <property type="protein sequence ID" value="OGF40885.1"/>
    <property type="molecule type" value="Genomic_DNA"/>
</dbReference>
<dbReference type="Proteomes" id="UP000177579">
    <property type="component" value="Unassembled WGS sequence"/>
</dbReference>
<evidence type="ECO:0000256" key="1">
    <source>
        <dbReference type="ARBA" id="ARBA00006242"/>
    </source>
</evidence>
<evidence type="ECO:0000256" key="4">
    <source>
        <dbReference type="ARBA" id="ARBA00035256"/>
    </source>
</evidence>
<dbReference type="CDD" id="cd01425">
    <property type="entry name" value="RPS2"/>
    <property type="match status" value="1"/>
</dbReference>
<proteinExistence type="inferred from homology"/>
<dbReference type="Pfam" id="PF00318">
    <property type="entry name" value="Ribosomal_S2"/>
    <property type="match status" value="1"/>
</dbReference>
<dbReference type="PRINTS" id="PR00395">
    <property type="entry name" value="RIBOSOMALS2"/>
</dbReference>
<reference evidence="7 8" key="1">
    <citation type="journal article" date="2016" name="Nat. Commun.">
        <title>Thousands of microbial genomes shed light on interconnected biogeochemical processes in an aquifer system.</title>
        <authorList>
            <person name="Anantharaman K."/>
            <person name="Brown C.T."/>
            <person name="Hug L.A."/>
            <person name="Sharon I."/>
            <person name="Castelle C.J."/>
            <person name="Probst A.J."/>
            <person name="Thomas B.C."/>
            <person name="Singh A."/>
            <person name="Wilkins M.J."/>
            <person name="Karaoz U."/>
            <person name="Brodie E.L."/>
            <person name="Williams K.H."/>
            <person name="Hubbard S.S."/>
            <person name="Banfield J.F."/>
        </authorList>
    </citation>
    <scope>NUCLEOTIDE SEQUENCE [LARGE SCALE GENOMIC DNA]</scope>
</reference>
<dbReference type="PROSITE" id="PS00963">
    <property type="entry name" value="RIBOSOMAL_S2_2"/>
    <property type="match status" value="1"/>
</dbReference>
<dbReference type="PANTHER" id="PTHR12534:SF0">
    <property type="entry name" value="SMALL RIBOSOMAL SUBUNIT PROTEIN US2M"/>
    <property type="match status" value="1"/>
</dbReference>
<sequence length="236" mass="26812">MNQIPTIEQMLKAGMHFGHRTSKWHPKMKEYIFTSRNGVHIIDLVKARVMLENALEFIKKFSSEGKSILFVGTKMQVKKPLKKMASETEMPYIIEKWMGGCLTNFFVIKKLISKYKSLTADKAAGKFIKYTKKERLEIDREIKRLEMKVGGLTNMNKLPDAIFVWDIKNEKTAIMEAKKKNIPIIAVCDTNTNPTDINYIIPSNDDATKTIKLILAAIGEAIMDGKNNPSGGQKNK</sequence>
<accession>A0A1F5TPK6</accession>
<evidence type="ECO:0000256" key="2">
    <source>
        <dbReference type="ARBA" id="ARBA00022980"/>
    </source>
</evidence>
<dbReference type="InterPro" id="IPR001865">
    <property type="entry name" value="Ribosomal_uS2"/>
</dbReference>
<dbReference type="PANTHER" id="PTHR12534">
    <property type="entry name" value="30S RIBOSOMAL PROTEIN S2 PROKARYOTIC AND ORGANELLAR"/>
    <property type="match status" value="1"/>
</dbReference>
<gene>
    <name evidence="5" type="primary">rpsB</name>
    <name evidence="7" type="ORF">A2531_03925</name>
</gene>
<evidence type="ECO:0000256" key="3">
    <source>
        <dbReference type="ARBA" id="ARBA00023274"/>
    </source>
</evidence>
<dbReference type="AlphaFoldDB" id="A0A1F5TPK6"/>
<dbReference type="GO" id="GO:0006412">
    <property type="term" value="P:translation"/>
    <property type="evidence" value="ECO:0007669"/>
    <property type="project" value="UniProtKB-UniRule"/>
</dbReference>
<dbReference type="Gene3D" id="1.10.287.610">
    <property type="entry name" value="Helix hairpin bin"/>
    <property type="match status" value="1"/>
</dbReference>
<dbReference type="InterPro" id="IPR023591">
    <property type="entry name" value="Ribosomal_uS2_flav_dom_sf"/>
</dbReference>
<dbReference type="GO" id="GO:0003735">
    <property type="term" value="F:structural constituent of ribosome"/>
    <property type="evidence" value="ECO:0007669"/>
    <property type="project" value="InterPro"/>
</dbReference>
<evidence type="ECO:0000313" key="7">
    <source>
        <dbReference type="EMBL" id="OGF40885.1"/>
    </source>
</evidence>
<evidence type="ECO:0000256" key="5">
    <source>
        <dbReference type="HAMAP-Rule" id="MF_00291"/>
    </source>
</evidence>
<keyword evidence="3 5" id="KW-0687">Ribonucleoprotein</keyword>